<proteinExistence type="predicted"/>
<organism evidence="3 4">
    <name type="scientific">Sinorhizobium chiapasense</name>
    <dbReference type="NCBI Taxonomy" id="501572"/>
    <lineage>
        <taxon>Bacteria</taxon>
        <taxon>Pseudomonadati</taxon>
        <taxon>Pseudomonadota</taxon>
        <taxon>Alphaproteobacteria</taxon>
        <taxon>Hyphomicrobiales</taxon>
        <taxon>Rhizobiaceae</taxon>
        <taxon>Sinorhizobium/Ensifer group</taxon>
        <taxon>Sinorhizobium</taxon>
    </lineage>
</organism>
<gene>
    <name evidence="3" type="ORF">RB548_09235</name>
</gene>
<evidence type="ECO:0000256" key="1">
    <source>
        <dbReference type="SAM" id="MobiDB-lite"/>
    </source>
</evidence>
<sequence length="201" mass="21598">MINSTDHEVRRRLAAILAADVVGYSSLMGRDDEGTLARIKDLRRDVIDPTVTRHQGRIFKTTGDGILVEFPSPVEAVRCAVELQQTLAKAPSQVIQLRIGINLGDILIDEDGDVYGDGVNVAARLERLANPGGIYCRRRSTRKSATSCPTVSTTAASSRSKTSHGQLGPTACRFKRKPLGWRSAPAMVASGRPSPSSPSST</sequence>
<dbReference type="RefSeq" id="WP_331374629.1">
    <property type="nucleotide sequence ID" value="NZ_CP133148.1"/>
</dbReference>
<dbReference type="EMBL" id="CP133148">
    <property type="protein sequence ID" value="WVT05553.1"/>
    <property type="molecule type" value="Genomic_DNA"/>
</dbReference>
<dbReference type="PANTHER" id="PTHR43081">
    <property type="entry name" value="ADENYLATE CYCLASE, TERMINAL-DIFFERENTIATION SPECIFIC-RELATED"/>
    <property type="match status" value="1"/>
</dbReference>
<dbReference type="PANTHER" id="PTHR43081:SF19">
    <property type="entry name" value="PH-SENSITIVE ADENYLATE CYCLASE RV1264"/>
    <property type="match status" value="1"/>
</dbReference>
<evidence type="ECO:0000313" key="4">
    <source>
        <dbReference type="Proteomes" id="UP001432360"/>
    </source>
</evidence>
<dbReference type="InterPro" id="IPR029787">
    <property type="entry name" value="Nucleotide_cyclase"/>
</dbReference>
<protein>
    <submittedName>
        <fullName evidence="3">Adenylate/guanylate cyclase domain-containing protein</fullName>
    </submittedName>
</protein>
<dbReference type="Gene3D" id="3.30.70.1230">
    <property type="entry name" value="Nucleotide cyclase"/>
    <property type="match status" value="1"/>
</dbReference>
<dbReference type="PROSITE" id="PS50125">
    <property type="entry name" value="GUANYLATE_CYCLASE_2"/>
    <property type="match status" value="1"/>
</dbReference>
<dbReference type="InterPro" id="IPR050697">
    <property type="entry name" value="Adenylyl/Guanylyl_Cyclase_3/4"/>
</dbReference>
<feature type="domain" description="Guanylate cyclase" evidence="2">
    <location>
        <begin position="15"/>
        <end position="126"/>
    </location>
</feature>
<name>A0ABZ2BDR8_9HYPH</name>
<dbReference type="Proteomes" id="UP001432360">
    <property type="component" value="Chromosome"/>
</dbReference>
<keyword evidence="4" id="KW-1185">Reference proteome</keyword>
<dbReference type="CDD" id="cd07302">
    <property type="entry name" value="CHD"/>
    <property type="match status" value="1"/>
</dbReference>
<feature type="compositionally biased region" description="Low complexity" evidence="1">
    <location>
        <begin position="150"/>
        <end position="160"/>
    </location>
</feature>
<reference evidence="3" key="1">
    <citation type="submission" date="2023-08" db="EMBL/GenBank/DDBJ databases">
        <title>Complete genome sequence of Sinorhizobium chiapanecum ITTG S70 isolated from Acaciella angustissima nodules in Chiapas-Mexico.</title>
        <authorList>
            <person name="Rincon-Rosales R."/>
            <person name="Rogel M.A."/>
            <person name="Rincon-Medina C.I."/>
            <person name="Guerrero G."/>
            <person name="Manzano-Gomez L.A."/>
            <person name="Lopez-Lopez A."/>
            <person name="Rincon Molina F.A."/>
            <person name="Martinez-Romero E."/>
        </authorList>
    </citation>
    <scope>NUCLEOTIDE SEQUENCE</scope>
    <source>
        <strain evidence="3">ITTG S70</strain>
    </source>
</reference>
<dbReference type="SUPFAM" id="SSF55073">
    <property type="entry name" value="Nucleotide cyclase"/>
    <property type="match status" value="1"/>
</dbReference>
<feature type="region of interest" description="Disordered" evidence="1">
    <location>
        <begin position="146"/>
        <end position="173"/>
    </location>
</feature>
<evidence type="ECO:0000259" key="2">
    <source>
        <dbReference type="PROSITE" id="PS50125"/>
    </source>
</evidence>
<evidence type="ECO:0000313" key="3">
    <source>
        <dbReference type="EMBL" id="WVT05553.1"/>
    </source>
</evidence>
<dbReference type="Pfam" id="PF00211">
    <property type="entry name" value="Guanylate_cyc"/>
    <property type="match status" value="1"/>
</dbReference>
<dbReference type="InterPro" id="IPR001054">
    <property type="entry name" value="A/G_cyclase"/>
</dbReference>
<accession>A0ABZ2BDR8</accession>